<accession>A0ABR2EDF6</accession>
<dbReference type="Proteomes" id="UP001472677">
    <property type="component" value="Unassembled WGS sequence"/>
</dbReference>
<sequence>MNFYNIVVVNDEHCAFGDDIYDEKIDLMVRNLCAKGAQWTRLRPSTHNTTVNLERMCFIHSIMKRCKIYVCTIIDQEIVDCVTRSNGILAFPYLIMQLYQIKIIVPLEEEEVLDNKSPVNEASIERMTHGKDTPTIKEATTSKAHKGKAKAEHEGTTPTIGRELWMEITDVEKQSNTLNNGQIKLVAKIDDMDKA</sequence>
<dbReference type="EMBL" id="JBBPBM010000017">
    <property type="protein sequence ID" value="KAK8556343.1"/>
    <property type="molecule type" value="Genomic_DNA"/>
</dbReference>
<evidence type="ECO:0000313" key="3">
    <source>
        <dbReference type="Proteomes" id="UP001472677"/>
    </source>
</evidence>
<proteinExistence type="predicted"/>
<gene>
    <name evidence="2" type="ORF">V6N12_002750</name>
</gene>
<keyword evidence="3" id="KW-1185">Reference proteome</keyword>
<organism evidence="2 3">
    <name type="scientific">Hibiscus sabdariffa</name>
    <name type="common">roselle</name>
    <dbReference type="NCBI Taxonomy" id="183260"/>
    <lineage>
        <taxon>Eukaryota</taxon>
        <taxon>Viridiplantae</taxon>
        <taxon>Streptophyta</taxon>
        <taxon>Embryophyta</taxon>
        <taxon>Tracheophyta</taxon>
        <taxon>Spermatophyta</taxon>
        <taxon>Magnoliopsida</taxon>
        <taxon>eudicotyledons</taxon>
        <taxon>Gunneridae</taxon>
        <taxon>Pentapetalae</taxon>
        <taxon>rosids</taxon>
        <taxon>malvids</taxon>
        <taxon>Malvales</taxon>
        <taxon>Malvaceae</taxon>
        <taxon>Malvoideae</taxon>
        <taxon>Hibiscus</taxon>
    </lineage>
</organism>
<evidence type="ECO:0000256" key="1">
    <source>
        <dbReference type="SAM" id="MobiDB-lite"/>
    </source>
</evidence>
<name>A0ABR2EDF6_9ROSI</name>
<comment type="caution">
    <text evidence="2">The sequence shown here is derived from an EMBL/GenBank/DDBJ whole genome shotgun (WGS) entry which is preliminary data.</text>
</comment>
<evidence type="ECO:0000313" key="2">
    <source>
        <dbReference type="EMBL" id="KAK8556343.1"/>
    </source>
</evidence>
<protein>
    <submittedName>
        <fullName evidence="2">Uncharacterized protein</fullName>
    </submittedName>
</protein>
<reference evidence="2 3" key="1">
    <citation type="journal article" date="2024" name="G3 (Bethesda)">
        <title>Genome assembly of Hibiscus sabdariffa L. provides insights into metabolisms of medicinal natural products.</title>
        <authorList>
            <person name="Kim T."/>
        </authorList>
    </citation>
    <scope>NUCLEOTIDE SEQUENCE [LARGE SCALE GENOMIC DNA]</scope>
    <source>
        <strain evidence="2">TK-2024</strain>
        <tissue evidence="2">Old leaves</tissue>
    </source>
</reference>
<feature type="region of interest" description="Disordered" evidence="1">
    <location>
        <begin position="132"/>
        <end position="156"/>
    </location>
</feature>